<evidence type="ECO:0000256" key="3">
    <source>
        <dbReference type="SAM" id="MobiDB-lite"/>
    </source>
</evidence>
<keyword evidence="4" id="KW-1133">Transmembrane helix</keyword>
<accession>A0A183T6F4</accession>
<keyword evidence="2" id="KW-0053">Apoptosis</keyword>
<evidence type="ECO:0000256" key="4">
    <source>
        <dbReference type="SAM" id="Phobius"/>
    </source>
</evidence>
<dbReference type="GO" id="GO:0051400">
    <property type="term" value="F:BH domain binding"/>
    <property type="evidence" value="ECO:0007669"/>
    <property type="project" value="TreeGrafter"/>
</dbReference>
<comment type="similarity">
    <text evidence="1">Belongs to the Bcl-2 family.</text>
</comment>
<dbReference type="PROSITE" id="PS50062">
    <property type="entry name" value="BCL2_FAMILY"/>
    <property type="match status" value="1"/>
</dbReference>
<dbReference type="Pfam" id="PF00452">
    <property type="entry name" value="Bcl-2"/>
    <property type="match status" value="1"/>
</dbReference>
<evidence type="ECO:0000259" key="5">
    <source>
        <dbReference type="SMART" id="SM00337"/>
    </source>
</evidence>
<protein>
    <submittedName>
        <fullName evidence="8">BCL domain-containing protein</fullName>
    </submittedName>
</protein>
<evidence type="ECO:0000313" key="7">
    <source>
        <dbReference type="Proteomes" id="UP000275846"/>
    </source>
</evidence>
<dbReference type="WBParaSite" id="SSLN_0001250301-mRNA-1">
    <property type="protein sequence ID" value="SSLN_0001250301-mRNA-1"/>
    <property type="gene ID" value="SSLN_0001250301"/>
</dbReference>
<dbReference type="GO" id="GO:0042981">
    <property type="term" value="P:regulation of apoptotic process"/>
    <property type="evidence" value="ECO:0007669"/>
    <property type="project" value="InterPro"/>
</dbReference>
<dbReference type="InterPro" id="IPR036834">
    <property type="entry name" value="Bcl-2-like_sf"/>
</dbReference>
<organism evidence="8">
    <name type="scientific">Schistocephalus solidus</name>
    <name type="common">Tapeworm</name>
    <dbReference type="NCBI Taxonomy" id="70667"/>
    <lineage>
        <taxon>Eukaryota</taxon>
        <taxon>Metazoa</taxon>
        <taxon>Spiralia</taxon>
        <taxon>Lophotrochozoa</taxon>
        <taxon>Platyhelminthes</taxon>
        <taxon>Cestoda</taxon>
        <taxon>Eucestoda</taxon>
        <taxon>Diphyllobothriidea</taxon>
        <taxon>Diphyllobothriidae</taxon>
        <taxon>Schistocephalus</taxon>
    </lineage>
</organism>
<evidence type="ECO:0000256" key="2">
    <source>
        <dbReference type="ARBA" id="ARBA00022703"/>
    </source>
</evidence>
<keyword evidence="4" id="KW-0812">Transmembrane</keyword>
<dbReference type="InterPro" id="IPR046371">
    <property type="entry name" value="Bcl-2_BH1-3"/>
</dbReference>
<dbReference type="GO" id="GO:0005741">
    <property type="term" value="C:mitochondrial outer membrane"/>
    <property type="evidence" value="ECO:0007669"/>
    <property type="project" value="TreeGrafter"/>
</dbReference>
<dbReference type="SMART" id="SM00337">
    <property type="entry name" value="BCL"/>
    <property type="match status" value="1"/>
</dbReference>
<dbReference type="AlphaFoldDB" id="A0A183T6F4"/>
<evidence type="ECO:0000313" key="6">
    <source>
        <dbReference type="EMBL" id="VDL98437.1"/>
    </source>
</evidence>
<gene>
    <name evidence="6" type="ORF">SSLN_LOCUS12052</name>
</gene>
<feature type="domain" description="Bcl-2 Bcl-2 homology region 1-3" evidence="5">
    <location>
        <begin position="116"/>
        <end position="206"/>
    </location>
</feature>
<keyword evidence="4" id="KW-0472">Membrane</keyword>
<dbReference type="InterPro" id="IPR026298">
    <property type="entry name" value="Bcl-2_fam"/>
</dbReference>
<feature type="region of interest" description="Disordered" evidence="3">
    <location>
        <begin position="52"/>
        <end position="90"/>
    </location>
</feature>
<dbReference type="InterPro" id="IPR002475">
    <property type="entry name" value="Bcl2-like"/>
</dbReference>
<keyword evidence="7" id="KW-1185">Reference proteome</keyword>
<dbReference type="EMBL" id="UYSU01036987">
    <property type="protein sequence ID" value="VDL98437.1"/>
    <property type="molecule type" value="Genomic_DNA"/>
</dbReference>
<dbReference type="STRING" id="70667.A0A183T6F4"/>
<dbReference type="SUPFAM" id="SSF56854">
    <property type="entry name" value="Bcl-2 inhibitors of programmed cell death"/>
    <property type="match status" value="1"/>
</dbReference>
<dbReference type="GO" id="GO:0008630">
    <property type="term" value="P:intrinsic apoptotic signaling pathway in response to DNA damage"/>
    <property type="evidence" value="ECO:0007669"/>
    <property type="project" value="TreeGrafter"/>
</dbReference>
<evidence type="ECO:0000256" key="1">
    <source>
        <dbReference type="ARBA" id="ARBA00009458"/>
    </source>
</evidence>
<sequence length="274" mass="30311">MTLPAENPAIVEASSSVVFTTFFRERFKLEHGASCADRRPAVVVTAQADSHAAASVSTREHNPTVARQASSEDQKPSTSFRRSSDTAPDVSTVQEELDQLPHAEEGSLEERVACHLARIGDEINRLYGSRFDQIIKRLPEDQDSLEIFSNVARIFFTRRPTNWGQIISLFYFGYRLAVRRLARGIVGAVVQVVQSLRILEYLSLVRPQDSVVNSMSSTATTEQASGTDYDDGAIFALARVISSVGINRQQVQYTLIGAGITLVFATVLTAFRRR</sequence>
<dbReference type="GO" id="GO:0001836">
    <property type="term" value="P:release of cytochrome c from mitochondria"/>
    <property type="evidence" value="ECO:0007669"/>
    <property type="project" value="TreeGrafter"/>
</dbReference>
<reference evidence="8" key="1">
    <citation type="submission" date="2016-06" db="UniProtKB">
        <authorList>
            <consortium name="WormBaseParasite"/>
        </authorList>
    </citation>
    <scope>IDENTIFICATION</scope>
</reference>
<dbReference type="OrthoDB" id="6020735at2759"/>
<feature type="transmembrane region" description="Helical" evidence="4">
    <location>
        <begin position="251"/>
        <end position="271"/>
    </location>
</feature>
<dbReference type="GO" id="GO:0097192">
    <property type="term" value="P:extrinsic apoptotic signaling pathway in absence of ligand"/>
    <property type="evidence" value="ECO:0007669"/>
    <property type="project" value="TreeGrafter"/>
</dbReference>
<dbReference type="Proteomes" id="UP000275846">
    <property type="component" value="Unassembled WGS sequence"/>
</dbReference>
<evidence type="ECO:0000313" key="8">
    <source>
        <dbReference type="WBParaSite" id="SSLN_0001250301-mRNA-1"/>
    </source>
</evidence>
<proteinExistence type="inferred from homology"/>
<reference evidence="6 7" key="2">
    <citation type="submission" date="2018-11" db="EMBL/GenBank/DDBJ databases">
        <authorList>
            <consortium name="Pathogen Informatics"/>
        </authorList>
    </citation>
    <scope>NUCLEOTIDE SEQUENCE [LARGE SCALE GENOMIC DNA]</scope>
    <source>
        <strain evidence="6 7">NST_G2</strain>
    </source>
</reference>
<dbReference type="PANTHER" id="PTHR11256">
    <property type="entry name" value="BCL-2 RELATED"/>
    <property type="match status" value="1"/>
</dbReference>
<feature type="compositionally biased region" description="Polar residues" evidence="3">
    <location>
        <begin position="76"/>
        <end position="90"/>
    </location>
</feature>
<dbReference type="Gene3D" id="1.10.437.10">
    <property type="entry name" value="Blc2-like"/>
    <property type="match status" value="1"/>
</dbReference>
<name>A0A183T6F4_SCHSO</name>